<comment type="caution">
    <text evidence="2">The sequence shown here is derived from an EMBL/GenBank/DDBJ whole genome shotgun (WGS) entry which is preliminary data.</text>
</comment>
<sequence>MSSLVSQTSRTTPSSSPRTGQRTLKFSTGTEARLHRRWIFLTYSQCSLNSKDEFQAGFSDMLQGNKLEDTTFYGCREHDDGKGTNYYVLVNLGKQVNWHFRFARSRFLVDGNECKSIDITTPRPKQSVQQFIEDRVLDCENAKGGDCFGQRPKCPSEKLERKRRCEEINEQPMAPVKLSKLKTAQPSRALSTTSQVDKSSSEMIGQGEAHCQVMALAGLLGGEATGSAVETPVMFDRRRLDAILAKWVNWESEVDALRNRVGGFARNEQEFYSKIVAARKKVQYLVEDYYTGFERD</sequence>
<evidence type="ECO:0000313" key="3">
    <source>
        <dbReference type="Proteomes" id="UP001149163"/>
    </source>
</evidence>
<reference evidence="2" key="2">
    <citation type="journal article" date="2023" name="IMA Fungus">
        <title>Comparative genomic study of the Penicillium genus elucidates a diverse pangenome and 15 lateral gene transfer events.</title>
        <authorList>
            <person name="Petersen C."/>
            <person name="Sorensen T."/>
            <person name="Nielsen M.R."/>
            <person name="Sondergaard T.E."/>
            <person name="Sorensen J.L."/>
            <person name="Fitzpatrick D.A."/>
            <person name="Frisvad J.C."/>
            <person name="Nielsen K.L."/>
        </authorList>
    </citation>
    <scope>NUCLEOTIDE SEQUENCE</scope>
    <source>
        <strain evidence="2">IBT 26290</strain>
    </source>
</reference>
<reference evidence="2" key="1">
    <citation type="submission" date="2022-11" db="EMBL/GenBank/DDBJ databases">
        <authorList>
            <person name="Petersen C."/>
        </authorList>
    </citation>
    <scope>NUCLEOTIDE SEQUENCE</scope>
    <source>
        <strain evidence="2">IBT 26290</strain>
    </source>
</reference>
<gene>
    <name evidence="2" type="ORF">N7482_003894</name>
</gene>
<protein>
    <submittedName>
        <fullName evidence="2">Uncharacterized protein</fullName>
    </submittedName>
</protein>
<dbReference type="RefSeq" id="XP_056544761.1">
    <property type="nucleotide sequence ID" value="XM_056686019.1"/>
</dbReference>
<evidence type="ECO:0000256" key="1">
    <source>
        <dbReference type="SAM" id="MobiDB-lite"/>
    </source>
</evidence>
<dbReference type="AlphaFoldDB" id="A0A9W9I5L6"/>
<feature type="region of interest" description="Disordered" evidence="1">
    <location>
        <begin position="1"/>
        <end position="26"/>
    </location>
</feature>
<dbReference type="OrthoDB" id="4355886at2759"/>
<dbReference type="Gene3D" id="3.40.1310.20">
    <property type="match status" value="1"/>
</dbReference>
<dbReference type="GeneID" id="81425195"/>
<evidence type="ECO:0000313" key="2">
    <source>
        <dbReference type="EMBL" id="KAJ5168300.1"/>
    </source>
</evidence>
<dbReference type="Proteomes" id="UP001149163">
    <property type="component" value="Unassembled WGS sequence"/>
</dbReference>
<keyword evidence="3" id="KW-1185">Reference proteome</keyword>
<accession>A0A9W9I5L6</accession>
<proteinExistence type="predicted"/>
<organism evidence="2 3">
    <name type="scientific">Penicillium canariense</name>
    <dbReference type="NCBI Taxonomy" id="189055"/>
    <lineage>
        <taxon>Eukaryota</taxon>
        <taxon>Fungi</taxon>
        <taxon>Dikarya</taxon>
        <taxon>Ascomycota</taxon>
        <taxon>Pezizomycotina</taxon>
        <taxon>Eurotiomycetes</taxon>
        <taxon>Eurotiomycetidae</taxon>
        <taxon>Eurotiales</taxon>
        <taxon>Aspergillaceae</taxon>
        <taxon>Penicillium</taxon>
    </lineage>
</organism>
<dbReference type="EMBL" id="JAPQKN010000002">
    <property type="protein sequence ID" value="KAJ5168300.1"/>
    <property type="molecule type" value="Genomic_DNA"/>
</dbReference>
<name>A0A9W9I5L6_9EURO</name>
<feature type="compositionally biased region" description="Low complexity" evidence="1">
    <location>
        <begin position="1"/>
        <end position="23"/>
    </location>
</feature>